<gene>
    <name evidence="2" type="ORF">PCOR1329_LOCUS45413</name>
</gene>
<keyword evidence="3" id="KW-1185">Reference proteome</keyword>
<feature type="non-terminal residue" evidence="2">
    <location>
        <position position="1"/>
    </location>
</feature>
<feature type="compositionally biased region" description="Low complexity" evidence="1">
    <location>
        <begin position="38"/>
        <end position="56"/>
    </location>
</feature>
<evidence type="ECO:0000313" key="2">
    <source>
        <dbReference type="EMBL" id="CAK0854246.1"/>
    </source>
</evidence>
<name>A0ABN9U5H5_9DINO</name>
<proteinExistence type="predicted"/>
<feature type="compositionally biased region" description="Pro residues" evidence="1">
    <location>
        <begin position="57"/>
        <end position="66"/>
    </location>
</feature>
<evidence type="ECO:0000313" key="3">
    <source>
        <dbReference type="Proteomes" id="UP001189429"/>
    </source>
</evidence>
<feature type="compositionally biased region" description="Low complexity" evidence="1">
    <location>
        <begin position="94"/>
        <end position="114"/>
    </location>
</feature>
<accession>A0ABN9U5H5</accession>
<protein>
    <submittedName>
        <fullName evidence="2">Uncharacterized protein</fullName>
    </submittedName>
</protein>
<dbReference type="EMBL" id="CAUYUJ010015461">
    <property type="protein sequence ID" value="CAK0854246.1"/>
    <property type="molecule type" value="Genomic_DNA"/>
</dbReference>
<feature type="region of interest" description="Disordered" evidence="1">
    <location>
        <begin position="1"/>
        <end position="127"/>
    </location>
</feature>
<sequence>VPVTADPNFWDWASSWPRPRSSQDQAQPPGGGPPDPPGLSLRDAARLLASSPDQSFPLPPPPPAPRPASLAASAAQPNSLAPMPPLPSVPPATSPRSPSAAPAAVSARGGSSASDSGNETPREALDG</sequence>
<evidence type="ECO:0000256" key="1">
    <source>
        <dbReference type="SAM" id="MobiDB-lite"/>
    </source>
</evidence>
<reference evidence="2" key="1">
    <citation type="submission" date="2023-10" db="EMBL/GenBank/DDBJ databases">
        <authorList>
            <person name="Chen Y."/>
            <person name="Shah S."/>
            <person name="Dougan E. K."/>
            <person name="Thang M."/>
            <person name="Chan C."/>
        </authorList>
    </citation>
    <scope>NUCLEOTIDE SEQUENCE [LARGE SCALE GENOMIC DNA]</scope>
</reference>
<feature type="compositionally biased region" description="Pro residues" evidence="1">
    <location>
        <begin position="82"/>
        <end position="93"/>
    </location>
</feature>
<comment type="caution">
    <text evidence="2">The sequence shown here is derived from an EMBL/GenBank/DDBJ whole genome shotgun (WGS) entry which is preliminary data.</text>
</comment>
<feature type="compositionally biased region" description="Low complexity" evidence="1">
    <location>
        <begin position="67"/>
        <end position="81"/>
    </location>
</feature>
<organism evidence="2 3">
    <name type="scientific">Prorocentrum cordatum</name>
    <dbReference type="NCBI Taxonomy" id="2364126"/>
    <lineage>
        <taxon>Eukaryota</taxon>
        <taxon>Sar</taxon>
        <taxon>Alveolata</taxon>
        <taxon>Dinophyceae</taxon>
        <taxon>Prorocentrales</taxon>
        <taxon>Prorocentraceae</taxon>
        <taxon>Prorocentrum</taxon>
    </lineage>
</organism>
<dbReference type="Proteomes" id="UP001189429">
    <property type="component" value="Unassembled WGS sequence"/>
</dbReference>